<sequence>MSANSPIHRVPPEVLGHIVSYFPTSRIGWTADMELANIRKVPLLLLARVCSHWRAIVMHTPALWSRIEVHGRYWERKKVYTKALKRVLERAGGHGLDMILVLDGATDGMVRNLLDLLVAHYHRITSLDVCIEGKRLLLLKSLREKLTSLRRLSFGAPTGGNTAVPDLSIDMFHGCPQLRHVTLNSVVNEYVPQLLYHQLESVEYKDNGTTQGVATVLENLPHGSRFSFQHIAHTWIRVGSGTQVVPPTFAPVSTRISALHLDITAVPSYITAAEFTRLFLRSLSAPNLEALSFTRHPFPALWPTDDFTLFAERSKLARTLRKLDVRRMLLTDEALLAVLADLPALEELALGDHPLHNTGREPVCALTDTLVLRLAGPNLESLAPQMVPRLWLLDATSLFTCTVAAYRDFVAARAGNVPGGVFVSNLSVVAPVKGPGREAQWNEAKKKLGEIVEALEGLVAQGRARVYRDSL</sequence>
<dbReference type="PANTHER" id="PTHR38926">
    <property type="entry name" value="F-BOX DOMAIN CONTAINING PROTEIN, EXPRESSED"/>
    <property type="match status" value="1"/>
</dbReference>
<dbReference type="InterPro" id="IPR001810">
    <property type="entry name" value="F-box_dom"/>
</dbReference>
<protein>
    <recommendedName>
        <fullName evidence="1">F-box domain-containing protein</fullName>
    </recommendedName>
</protein>
<dbReference type="EMBL" id="DF846077">
    <property type="protein sequence ID" value="GAT49983.1"/>
    <property type="molecule type" value="Genomic_DNA"/>
</dbReference>
<proteinExistence type="predicted"/>
<dbReference type="PANTHER" id="PTHR38926:SF5">
    <property type="entry name" value="F-BOX AND LEUCINE-RICH REPEAT PROTEIN 6"/>
    <property type="match status" value="1"/>
</dbReference>
<dbReference type="Gene3D" id="1.20.1280.50">
    <property type="match status" value="1"/>
</dbReference>
<accession>A0ABQ0LFW2</accession>
<feature type="domain" description="F-box" evidence="1">
    <location>
        <begin position="8"/>
        <end position="67"/>
    </location>
</feature>
<dbReference type="Gene3D" id="3.80.10.10">
    <property type="entry name" value="Ribonuclease Inhibitor"/>
    <property type="match status" value="1"/>
</dbReference>
<name>A0ABQ0LFW2_MYCCL</name>
<dbReference type="SUPFAM" id="SSF52058">
    <property type="entry name" value="L domain-like"/>
    <property type="match status" value="1"/>
</dbReference>
<gene>
    <name evidence="2" type="ORF">MCHLO_07266</name>
</gene>
<organism evidence="2 3">
    <name type="scientific">Mycena chlorophos</name>
    <name type="common">Agaric fungus</name>
    <name type="synonym">Agaricus chlorophos</name>
    <dbReference type="NCBI Taxonomy" id="658473"/>
    <lineage>
        <taxon>Eukaryota</taxon>
        <taxon>Fungi</taxon>
        <taxon>Dikarya</taxon>
        <taxon>Basidiomycota</taxon>
        <taxon>Agaricomycotina</taxon>
        <taxon>Agaricomycetes</taxon>
        <taxon>Agaricomycetidae</taxon>
        <taxon>Agaricales</taxon>
        <taxon>Marasmiineae</taxon>
        <taxon>Mycenaceae</taxon>
        <taxon>Mycena</taxon>
    </lineage>
</organism>
<dbReference type="InterPro" id="IPR032675">
    <property type="entry name" value="LRR_dom_sf"/>
</dbReference>
<dbReference type="Pfam" id="PF12937">
    <property type="entry name" value="F-box-like"/>
    <property type="match status" value="1"/>
</dbReference>
<keyword evidence="3" id="KW-1185">Reference proteome</keyword>
<reference evidence="2" key="1">
    <citation type="submission" date="2014-09" db="EMBL/GenBank/DDBJ databases">
        <title>Genome sequence of the luminous mushroom Mycena chlorophos for searching fungal bioluminescence genes.</title>
        <authorList>
            <person name="Tanaka Y."/>
            <person name="Kasuga D."/>
            <person name="Oba Y."/>
            <person name="Hase S."/>
            <person name="Sato K."/>
            <person name="Oba Y."/>
            <person name="Sakakibara Y."/>
        </authorList>
    </citation>
    <scope>NUCLEOTIDE SEQUENCE</scope>
</reference>
<dbReference type="Proteomes" id="UP000815677">
    <property type="component" value="Unassembled WGS sequence"/>
</dbReference>
<evidence type="ECO:0000259" key="1">
    <source>
        <dbReference type="Pfam" id="PF12937"/>
    </source>
</evidence>
<evidence type="ECO:0000313" key="3">
    <source>
        <dbReference type="Proteomes" id="UP000815677"/>
    </source>
</evidence>
<evidence type="ECO:0000313" key="2">
    <source>
        <dbReference type="EMBL" id="GAT49983.1"/>
    </source>
</evidence>